<dbReference type="EMBL" id="BARV01007635">
    <property type="protein sequence ID" value="GAI10671.1"/>
    <property type="molecule type" value="Genomic_DNA"/>
</dbReference>
<keyword evidence="1" id="KW-0472">Membrane</keyword>
<feature type="non-terminal residue" evidence="2">
    <location>
        <position position="46"/>
    </location>
</feature>
<comment type="caution">
    <text evidence="2">The sequence shown here is derived from an EMBL/GenBank/DDBJ whole genome shotgun (WGS) entry which is preliminary data.</text>
</comment>
<evidence type="ECO:0000313" key="2">
    <source>
        <dbReference type="EMBL" id="GAI10671.1"/>
    </source>
</evidence>
<name>X1LXZ4_9ZZZZ</name>
<evidence type="ECO:0000256" key="1">
    <source>
        <dbReference type="SAM" id="Phobius"/>
    </source>
</evidence>
<accession>X1LXZ4</accession>
<reference evidence="2" key="1">
    <citation type="journal article" date="2014" name="Front. Microbiol.">
        <title>High frequency of phylogenetically diverse reductive dehalogenase-homologous genes in deep subseafloor sedimentary metagenomes.</title>
        <authorList>
            <person name="Kawai M."/>
            <person name="Futagami T."/>
            <person name="Toyoda A."/>
            <person name="Takaki Y."/>
            <person name="Nishi S."/>
            <person name="Hori S."/>
            <person name="Arai W."/>
            <person name="Tsubouchi T."/>
            <person name="Morono Y."/>
            <person name="Uchiyama I."/>
            <person name="Ito T."/>
            <person name="Fujiyama A."/>
            <person name="Inagaki F."/>
            <person name="Takami H."/>
        </authorList>
    </citation>
    <scope>NUCLEOTIDE SEQUENCE</scope>
    <source>
        <strain evidence="2">Expedition CK06-06</strain>
    </source>
</reference>
<protein>
    <submittedName>
        <fullName evidence="2">Uncharacterized protein</fullName>
    </submittedName>
</protein>
<keyword evidence="1" id="KW-1133">Transmembrane helix</keyword>
<organism evidence="2">
    <name type="scientific">marine sediment metagenome</name>
    <dbReference type="NCBI Taxonomy" id="412755"/>
    <lineage>
        <taxon>unclassified sequences</taxon>
        <taxon>metagenomes</taxon>
        <taxon>ecological metagenomes</taxon>
    </lineage>
</organism>
<gene>
    <name evidence="2" type="ORF">S06H3_15513</name>
</gene>
<sequence length="46" mass="5589">MFVKDLEKIQTKLELITRKWWFFLFFILMQFIPPYASKGFEVAETG</sequence>
<dbReference type="AlphaFoldDB" id="X1LXZ4"/>
<feature type="transmembrane region" description="Helical" evidence="1">
    <location>
        <begin position="20"/>
        <end position="36"/>
    </location>
</feature>
<keyword evidence="1" id="KW-0812">Transmembrane</keyword>
<proteinExistence type="predicted"/>